<feature type="region of interest" description="Disordered" evidence="1">
    <location>
        <begin position="221"/>
        <end position="246"/>
    </location>
</feature>
<dbReference type="EMBL" id="JACGCI010000057">
    <property type="protein sequence ID" value="KAF6750298.1"/>
    <property type="molecule type" value="Genomic_DNA"/>
</dbReference>
<feature type="compositionally biased region" description="Basic and acidic residues" evidence="1">
    <location>
        <begin position="229"/>
        <end position="246"/>
    </location>
</feature>
<reference evidence="3 4" key="1">
    <citation type="submission" date="2020-07" db="EMBL/GenBank/DDBJ databases">
        <title>Comparative genomics of pyrophilous fungi reveals a link between fire events and developmental genes.</title>
        <authorList>
            <consortium name="DOE Joint Genome Institute"/>
            <person name="Steindorff A.S."/>
            <person name="Carver A."/>
            <person name="Calhoun S."/>
            <person name="Stillman K."/>
            <person name="Liu H."/>
            <person name="Lipzen A."/>
            <person name="Pangilinan J."/>
            <person name="Labutti K."/>
            <person name="Bruns T.D."/>
            <person name="Grigoriev I.V."/>
        </authorList>
    </citation>
    <scope>NUCLEOTIDE SEQUENCE [LARGE SCALE GENOMIC DNA]</scope>
    <source>
        <strain evidence="3 4">CBS 144469</strain>
    </source>
</reference>
<organism evidence="3 4">
    <name type="scientific">Ephemerocybe angulata</name>
    <dbReference type="NCBI Taxonomy" id="980116"/>
    <lineage>
        <taxon>Eukaryota</taxon>
        <taxon>Fungi</taxon>
        <taxon>Dikarya</taxon>
        <taxon>Basidiomycota</taxon>
        <taxon>Agaricomycotina</taxon>
        <taxon>Agaricomycetes</taxon>
        <taxon>Agaricomycetidae</taxon>
        <taxon>Agaricales</taxon>
        <taxon>Agaricineae</taxon>
        <taxon>Psathyrellaceae</taxon>
        <taxon>Ephemerocybe</taxon>
    </lineage>
</organism>
<feature type="region of interest" description="Disordered" evidence="1">
    <location>
        <begin position="77"/>
        <end position="100"/>
    </location>
</feature>
<evidence type="ECO:0000313" key="4">
    <source>
        <dbReference type="Proteomes" id="UP000521943"/>
    </source>
</evidence>
<dbReference type="Proteomes" id="UP000521943">
    <property type="component" value="Unassembled WGS sequence"/>
</dbReference>
<dbReference type="AlphaFoldDB" id="A0A8H6HNI2"/>
<accession>A0A8H6HNI2</accession>
<feature type="compositionally biased region" description="Basic and acidic residues" evidence="1">
    <location>
        <begin position="90"/>
        <end position="100"/>
    </location>
</feature>
<proteinExistence type="predicted"/>
<sequence length="246" mass="25869">MLRQMVGIRLLYSPPASQYPIASACCLVPIANSNPSHDLLQHHTARRSHLNKAEATIATLTRSALSEVNLKHSRRTTDLVGPTPASRRVPTIDHSHHSDARTDVAVRLRSCCEGVAEASASTGAGRPGEALTTLPMALKSCQSLTTSISGQSSPILRFPGAVGPLDAGDAVVGICWAGFGRTGTRCPATSTTPNTTLDDMRTRVPQLDVFVRGGGSRMHCMSSAGAAERGPRAESREPRDVKGGAA</sequence>
<protein>
    <submittedName>
        <fullName evidence="3">Uncharacterized protein</fullName>
    </submittedName>
</protein>
<comment type="caution">
    <text evidence="3">The sequence shown here is derived from an EMBL/GenBank/DDBJ whole genome shotgun (WGS) entry which is preliminary data.</text>
</comment>
<evidence type="ECO:0000313" key="2">
    <source>
        <dbReference type="EMBL" id="KAF6750294.1"/>
    </source>
</evidence>
<dbReference type="EMBL" id="JACGCI010000057">
    <property type="protein sequence ID" value="KAF6750294.1"/>
    <property type="molecule type" value="Genomic_DNA"/>
</dbReference>
<evidence type="ECO:0000256" key="1">
    <source>
        <dbReference type="SAM" id="MobiDB-lite"/>
    </source>
</evidence>
<dbReference type="PROSITE" id="PS51257">
    <property type="entry name" value="PROKAR_LIPOPROTEIN"/>
    <property type="match status" value="1"/>
</dbReference>
<keyword evidence="4" id="KW-1185">Reference proteome</keyword>
<name>A0A8H6HNI2_9AGAR</name>
<gene>
    <name evidence="2" type="ORF">DFP72DRAFT_910646</name>
    <name evidence="3" type="ORF">DFP72DRAFT_910661</name>
</gene>
<evidence type="ECO:0000313" key="3">
    <source>
        <dbReference type="EMBL" id="KAF6750298.1"/>
    </source>
</evidence>